<evidence type="ECO:0000313" key="2">
    <source>
        <dbReference type="Proteomes" id="UP001054945"/>
    </source>
</evidence>
<protein>
    <submittedName>
        <fullName evidence="1">Uncharacterized protein</fullName>
    </submittedName>
</protein>
<reference evidence="1 2" key="1">
    <citation type="submission" date="2021-06" db="EMBL/GenBank/DDBJ databases">
        <title>Caerostris extrusa draft genome.</title>
        <authorList>
            <person name="Kono N."/>
            <person name="Arakawa K."/>
        </authorList>
    </citation>
    <scope>NUCLEOTIDE SEQUENCE [LARGE SCALE GENOMIC DNA]</scope>
</reference>
<gene>
    <name evidence="1" type="ORF">CEXT_96471</name>
</gene>
<organism evidence="1 2">
    <name type="scientific">Caerostris extrusa</name>
    <name type="common">Bark spider</name>
    <name type="synonym">Caerostris bankana</name>
    <dbReference type="NCBI Taxonomy" id="172846"/>
    <lineage>
        <taxon>Eukaryota</taxon>
        <taxon>Metazoa</taxon>
        <taxon>Ecdysozoa</taxon>
        <taxon>Arthropoda</taxon>
        <taxon>Chelicerata</taxon>
        <taxon>Arachnida</taxon>
        <taxon>Araneae</taxon>
        <taxon>Araneomorphae</taxon>
        <taxon>Entelegynae</taxon>
        <taxon>Araneoidea</taxon>
        <taxon>Araneidae</taxon>
        <taxon>Caerostris</taxon>
    </lineage>
</organism>
<dbReference type="EMBL" id="BPLR01010777">
    <property type="protein sequence ID" value="GIY41925.1"/>
    <property type="molecule type" value="Genomic_DNA"/>
</dbReference>
<evidence type="ECO:0000313" key="1">
    <source>
        <dbReference type="EMBL" id="GIY41925.1"/>
    </source>
</evidence>
<name>A0AAV4T6K3_CAEEX</name>
<proteinExistence type="predicted"/>
<comment type="caution">
    <text evidence="1">The sequence shown here is derived from an EMBL/GenBank/DDBJ whole genome shotgun (WGS) entry which is preliminary data.</text>
</comment>
<dbReference type="Proteomes" id="UP001054945">
    <property type="component" value="Unassembled WGS sequence"/>
</dbReference>
<keyword evidence="2" id="KW-1185">Reference proteome</keyword>
<sequence length="126" mass="13869">MTTSTWMLVSGELCATSGNEFVLAFPSDQVHALKGEKIRTLSLNQCEAEVIENISQLMPLQSGNGVDVERSVFPPRTHFVFGVLWMEMTTSTWMLVSGELCATSGNEFVLAFPTDQVHALKRESNG</sequence>
<dbReference type="AlphaFoldDB" id="A0AAV4T6K3"/>
<accession>A0AAV4T6K3</accession>